<comment type="similarity">
    <text evidence="11 12">Belongs to the TonB-dependent receptor family.</text>
</comment>
<proteinExistence type="inferred from homology"/>
<feature type="chain" id="PRO_5020986385" evidence="13">
    <location>
        <begin position="28"/>
        <end position="762"/>
    </location>
</feature>
<evidence type="ECO:0000256" key="3">
    <source>
        <dbReference type="ARBA" id="ARBA00022452"/>
    </source>
</evidence>
<dbReference type="InterPro" id="IPR000531">
    <property type="entry name" value="Beta-barrel_TonB"/>
</dbReference>
<keyword evidence="13" id="KW-0732">Signal</keyword>
<organism evidence="16 17">
    <name type="scientific">Pseudoxanthomonas winnipegensis</name>
    <dbReference type="NCBI Taxonomy" id="2480810"/>
    <lineage>
        <taxon>Bacteria</taxon>
        <taxon>Pseudomonadati</taxon>
        <taxon>Pseudomonadota</taxon>
        <taxon>Gammaproteobacteria</taxon>
        <taxon>Lysobacterales</taxon>
        <taxon>Lysobacteraceae</taxon>
        <taxon>Pseudoxanthomonas</taxon>
    </lineage>
</organism>
<dbReference type="Gene3D" id="2.40.170.20">
    <property type="entry name" value="TonB-dependent receptor, beta-barrel domain"/>
    <property type="match status" value="1"/>
</dbReference>
<keyword evidence="8 12" id="KW-0798">TonB box</keyword>
<evidence type="ECO:0000256" key="4">
    <source>
        <dbReference type="ARBA" id="ARBA00022496"/>
    </source>
</evidence>
<evidence type="ECO:0000256" key="12">
    <source>
        <dbReference type="RuleBase" id="RU003357"/>
    </source>
</evidence>
<feature type="signal peptide" evidence="13">
    <location>
        <begin position="1"/>
        <end position="27"/>
    </location>
</feature>
<comment type="caution">
    <text evidence="16">The sequence shown here is derived from an EMBL/GenBank/DDBJ whole genome shotgun (WGS) entry which is preliminary data.</text>
</comment>
<evidence type="ECO:0000256" key="8">
    <source>
        <dbReference type="ARBA" id="ARBA00023077"/>
    </source>
</evidence>
<keyword evidence="7" id="KW-0406">Ion transport</keyword>
<dbReference type="InterPro" id="IPR012910">
    <property type="entry name" value="Plug_dom"/>
</dbReference>
<dbReference type="AlphaFoldDB" id="A0A4Q8L6E1"/>
<evidence type="ECO:0000256" key="1">
    <source>
        <dbReference type="ARBA" id="ARBA00004571"/>
    </source>
</evidence>
<evidence type="ECO:0000256" key="11">
    <source>
        <dbReference type="PROSITE-ProRule" id="PRU01360"/>
    </source>
</evidence>
<keyword evidence="2 11" id="KW-0813">Transport</keyword>
<dbReference type="Pfam" id="PF00593">
    <property type="entry name" value="TonB_dep_Rec_b-barrel"/>
    <property type="match status" value="1"/>
</dbReference>
<dbReference type="Proteomes" id="UP000292627">
    <property type="component" value="Unassembled WGS sequence"/>
</dbReference>
<dbReference type="PANTHER" id="PTHR32552:SF81">
    <property type="entry name" value="TONB-DEPENDENT OUTER MEMBRANE RECEPTOR"/>
    <property type="match status" value="1"/>
</dbReference>
<evidence type="ECO:0000256" key="13">
    <source>
        <dbReference type="SAM" id="SignalP"/>
    </source>
</evidence>
<name>A0A4Q8L6E1_9GAMM</name>
<evidence type="ECO:0000256" key="9">
    <source>
        <dbReference type="ARBA" id="ARBA00023136"/>
    </source>
</evidence>
<reference evidence="16 17" key="1">
    <citation type="submission" date="2019-02" db="EMBL/GenBank/DDBJ databases">
        <title>WGS of Pseudoxanthomonas species novum from clinical isolates.</title>
        <authorList>
            <person name="Bernier A.-M."/>
            <person name="Bernard K."/>
            <person name="Vachon A."/>
        </authorList>
    </citation>
    <scope>NUCLEOTIDE SEQUENCE [LARGE SCALE GENOMIC DNA]</scope>
    <source>
        <strain evidence="16 17">NML171200</strain>
    </source>
</reference>
<evidence type="ECO:0000256" key="2">
    <source>
        <dbReference type="ARBA" id="ARBA00022448"/>
    </source>
</evidence>
<evidence type="ECO:0000256" key="10">
    <source>
        <dbReference type="ARBA" id="ARBA00023237"/>
    </source>
</evidence>
<evidence type="ECO:0000256" key="7">
    <source>
        <dbReference type="ARBA" id="ARBA00023065"/>
    </source>
</evidence>
<evidence type="ECO:0000313" key="16">
    <source>
        <dbReference type="EMBL" id="TAA23332.1"/>
    </source>
</evidence>
<keyword evidence="5 11" id="KW-0812">Transmembrane</keyword>
<dbReference type="OrthoDB" id="5987490at2"/>
<dbReference type="Pfam" id="PF07715">
    <property type="entry name" value="Plug"/>
    <property type="match status" value="1"/>
</dbReference>
<sequence>MCAPTARAGLRPALLTLAVLTALPAAAQQATPPLAATELDKVTVTGEKTDRSLQDTTSSVVVTTSARIEQENLLSLSDLINRTPNVTPMYGQRGFTIRGIADESGAPNPLATIYLDGAALPSQASDSLPTDLWDLAQVEIFRGPQSTIQGQNALAGAIVMRSEDPTMDWSGHARVLLSDPSDKRYAFAGGGPLVRDELAFRVAAEKRDFDGYVWNSTRQTGEDALESTNARFKLLWTPKGLPGLTARLTWINDNRDGPYMYTYARGDVRDPFAHPINTSDYPNTTRAHAQIGTAQVDYDFGNAWTLSSVTAWSKVTTTRRADNDLGPVDAAHTLTDGDYRGRSHELRLHYAGERLDGLLGAYWSRADDANTQSSRTNVTTPVTTIAGVLRASGFPAATATALATRYAQALPVIPVDYDSDAPTESENKALFGDGQLRLAPAWTLLAGFRYDRQDHTFSNDTSAVFAGTLPDPGSFGAAGSLLYQAAVGINQAVLGLVRSASGGYAAPTTRTFTAFLPKTGLRWDFATDKSLALTVQRGYRSGGSSFNIARSQVVAYDPEYTWNYEAALRTQWLDGRLTFNANAYYIDWKDKQVTAYFGLNTYDYNTVNAGRAHLYGLEAETRYRVNDGFDLYASLGGTRTRYDEFRTIQGATITDYSGQEFAYAPHWTLAAGGNWRWAQGWFGNLNANFRDSVKFSVGSGAAGAPSRTLVNGKLGYGNLDWSAYVFGSNLLDKGYVQYAWADQPNIVIGAPRVVGIGFEAYW</sequence>
<dbReference type="PROSITE" id="PS52016">
    <property type="entry name" value="TONB_DEPENDENT_REC_3"/>
    <property type="match status" value="1"/>
</dbReference>
<dbReference type="PANTHER" id="PTHR32552">
    <property type="entry name" value="FERRICHROME IRON RECEPTOR-RELATED"/>
    <property type="match status" value="1"/>
</dbReference>
<feature type="domain" description="TonB-dependent receptor plug" evidence="15">
    <location>
        <begin position="53"/>
        <end position="157"/>
    </location>
</feature>
<dbReference type="InterPro" id="IPR039426">
    <property type="entry name" value="TonB-dep_rcpt-like"/>
</dbReference>
<dbReference type="GO" id="GO:0009279">
    <property type="term" value="C:cell outer membrane"/>
    <property type="evidence" value="ECO:0007669"/>
    <property type="project" value="UniProtKB-SubCell"/>
</dbReference>
<evidence type="ECO:0000259" key="14">
    <source>
        <dbReference type="Pfam" id="PF00593"/>
    </source>
</evidence>
<evidence type="ECO:0000256" key="6">
    <source>
        <dbReference type="ARBA" id="ARBA00023004"/>
    </source>
</evidence>
<keyword evidence="4" id="KW-0410">Iron transport</keyword>
<feature type="domain" description="TonB-dependent receptor-like beta-barrel" evidence="14">
    <location>
        <begin position="245"/>
        <end position="730"/>
    </location>
</feature>
<evidence type="ECO:0000313" key="17">
    <source>
        <dbReference type="Proteomes" id="UP000292627"/>
    </source>
</evidence>
<comment type="subcellular location">
    <subcellularLocation>
        <location evidence="1 11">Cell outer membrane</location>
        <topology evidence="1 11">Multi-pass membrane protein</topology>
    </subcellularLocation>
</comment>
<keyword evidence="16" id="KW-0675">Receptor</keyword>
<evidence type="ECO:0000256" key="5">
    <source>
        <dbReference type="ARBA" id="ARBA00022692"/>
    </source>
</evidence>
<dbReference type="GO" id="GO:0006826">
    <property type="term" value="P:iron ion transport"/>
    <property type="evidence" value="ECO:0007669"/>
    <property type="project" value="UniProtKB-KW"/>
</dbReference>
<keyword evidence="6" id="KW-0408">Iron</keyword>
<evidence type="ECO:0000259" key="15">
    <source>
        <dbReference type="Pfam" id="PF07715"/>
    </source>
</evidence>
<dbReference type="EMBL" id="SHMC01000006">
    <property type="protein sequence ID" value="TAA23332.1"/>
    <property type="molecule type" value="Genomic_DNA"/>
</dbReference>
<gene>
    <name evidence="16" type="ORF">EA660_15485</name>
</gene>
<dbReference type="InterPro" id="IPR036942">
    <property type="entry name" value="Beta-barrel_TonB_sf"/>
</dbReference>
<accession>A0A4Q8L6E1</accession>
<dbReference type="SUPFAM" id="SSF56935">
    <property type="entry name" value="Porins"/>
    <property type="match status" value="1"/>
</dbReference>
<keyword evidence="9 11" id="KW-0472">Membrane</keyword>
<keyword evidence="10 11" id="KW-0998">Cell outer membrane</keyword>
<keyword evidence="3 11" id="KW-1134">Transmembrane beta strand</keyword>
<protein>
    <submittedName>
        <fullName evidence="16">TonB-dependent receptor</fullName>
    </submittedName>
</protein>
<dbReference type="RefSeq" id="WP_130552356.1">
    <property type="nucleotide sequence ID" value="NZ_SHMC01000006.1"/>
</dbReference>